<accession>A0ABY0IMN2</accession>
<name>A0ABY0IMN2_9RHOO</name>
<protein>
    <recommendedName>
        <fullName evidence="3">DOMON-like domain-containing protein</fullName>
    </recommendedName>
</protein>
<reference evidence="1 2" key="1">
    <citation type="submission" date="2019-02" db="EMBL/GenBank/DDBJ databases">
        <title>Genomic Encyclopedia of Type Strains, Phase IV (KMG-IV): sequencing the most valuable type-strain genomes for metagenomic binning, comparative biology and taxonomic classification.</title>
        <authorList>
            <person name="Goeker M."/>
        </authorList>
    </citation>
    <scope>NUCLEOTIDE SEQUENCE [LARGE SCALE GENOMIC DNA]</scope>
    <source>
        <strain evidence="1 2">DSM 21223</strain>
    </source>
</reference>
<sequence length="195" mass="20682">MPGAFPLLPMTSLPANRALTPHPEHPAPAVAGIAVAVAAHGSGGLQLDYHLAGDLAALRLPSPAAPVAPDRLWAHTCFEVFLRRGGEAYREYNFSPSGQWAGYAFAAYRQRLENVTLPAPHLEWQVAEGSLSLRVTLPAEALPAGDGELHLALTTVVEQADGPLSYWALAHPAGKADFHHRDGFALAVPLALPDL</sequence>
<evidence type="ECO:0008006" key="3">
    <source>
        <dbReference type="Google" id="ProtNLM"/>
    </source>
</evidence>
<keyword evidence="2" id="KW-1185">Reference proteome</keyword>
<dbReference type="EMBL" id="SHKM01000002">
    <property type="protein sequence ID" value="RZT76472.1"/>
    <property type="molecule type" value="Genomic_DNA"/>
</dbReference>
<comment type="caution">
    <text evidence="1">The sequence shown here is derived from an EMBL/GenBank/DDBJ whole genome shotgun (WGS) entry which is preliminary data.</text>
</comment>
<dbReference type="CDD" id="cd09627">
    <property type="entry name" value="DOMON_murB_like"/>
    <property type="match status" value="1"/>
</dbReference>
<evidence type="ECO:0000313" key="2">
    <source>
        <dbReference type="Proteomes" id="UP000292136"/>
    </source>
</evidence>
<gene>
    <name evidence="1" type="ORF">EV678_2349</name>
</gene>
<proteinExistence type="predicted"/>
<evidence type="ECO:0000313" key="1">
    <source>
        <dbReference type="EMBL" id="RZT76472.1"/>
    </source>
</evidence>
<organism evidence="1 2">
    <name type="scientific">Azospira oryzae</name>
    <dbReference type="NCBI Taxonomy" id="146939"/>
    <lineage>
        <taxon>Bacteria</taxon>
        <taxon>Pseudomonadati</taxon>
        <taxon>Pseudomonadota</taxon>
        <taxon>Betaproteobacteria</taxon>
        <taxon>Rhodocyclales</taxon>
        <taxon>Rhodocyclaceae</taxon>
        <taxon>Azospira</taxon>
    </lineage>
</organism>
<dbReference type="Proteomes" id="UP000292136">
    <property type="component" value="Unassembled WGS sequence"/>
</dbReference>